<dbReference type="RefSeq" id="WP_013556755.1">
    <property type="nucleotide sequence ID" value="NC_014958.1"/>
</dbReference>
<dbReference type="STRING" id="709986.Deima_1601"/>
<reference evidence="1 2" key="1">
    <citation type="journal article" date="2011" name="Stand. Genomic Sci.">
        <title>Complete genome sequence of Deinococcus maricopensis type strain (LB-34).</title>
        <authorList>
            <person name="Pukall R."/>
            <person name="Zeytun A."/>
            <person name="Lucas S."/>
            <person name="Lapidus A."/>
            <person name="Hammon N."/>
            <person name="Deshpande S."/>
            <person name="Nolan M."/>
            <person name="Cheng J.F."/>
            <person name="Pitluck S."/>
            <person name="Liolios K."/>
            <person name="Pagani I."/>
            <person name="Mikhailova N."/>
            <person name="Ivanova N."/>
            <person name="Mavromatis K."/>
            <person name="Pati A."/>
            <person name="Tapia R."/>
            <person name="Han C."/>
            <person name="Goodwin L."/>
            <person name="Chen A."/>
            <person name="Palaniappan K."/>
            <person name="Land M."/>
            <person name="Hauser L."/>
            <person name="Chang Y.J."/>
            <person name="Jeffries C.D."/>
            <person name="Brambilla E.M."/>
            <person name="Rohde M."/>
            <person name="Goker M."/>
            <person name="Detter J.C."/>
            <person name="Woyke T."/>
            <person name="Bristow J."/>
            <person name="Eisen J.A."/>
            <person name="Markowitz V."/>
            <person name="Hugenholtz P."/>
            <person name="Kyrpides N.C."/>
            <person name="Klenk H.P."/>
        </authorList>
    </citation>
    <scope>NUCLEOTIDE SEQUENCE [LARGE SCALE GENOMIC DNA]</scope>
    <source>
        <strain evidence="2">DSM 21211 / LMG 22137 / NRRL B-23946 / LB-34</strain>
    </source>
</reference>
<dbReference type="HOGENOM" id="CLU_146002_0_0_0"/>
<evidence type="ECO:0008006" key="3">
    <source>
        <dbReference type="Google" id="ProtNLM"/>
    </source>
</evidence>
<protein>
    <recommendedName>
        <fullName evidence="3">Cyclase dehydrase</fullName>
    </recommendedName>
</protein>
<dbReference type="eggNOG" id="COG5637">
    <property type="taxonomic scope" value="Bacteria"/>
</dbReference>
<gene>
    <name evidence="1" type="ordered locus">Deima_1601</name>
</gene>
<organism evidence="1 2">
    <name type="scientific">Deinococcus maricopensis (strain DSM 21211 / LMG 22137 / NRRL B-23946 / LB-34)</name>
    <dbReference type="NCBI Taxonomy" id="709986"/>
    <lineage>
        <taxon>Bacteria</taxon>
        <taxon>Thermotogati</taxon>
        <taxon>Deinococcota</taxon>
        <taxon>Deinococci</taxon>
        <taxon>Deinococcales</taxon>
        <taxon>Deinococcaceae</taxon>
        <taxon>Deinococcus</taxon>
    </lineage>
</organism>
<reference evidence="2" key="2">
    <citation type="submission" date="2011-01" db="EMBL/GenBank/DDBJ databases">
        <title>The complete genome of Deinococcus maricopensis DSM 21211.</title>
        <authorList>
            <consortium name="US DOE Joint Genome Institute (JGI-PGF)"/>
            <person name="Lucas S."/>
            <person name="Copeland A."/>
            <person name="Lapidus A."/>
            <person name="Goodwin L."/>
            <person name="Pitluck S."/>
            <person name="Kyrpides N."/>
            <person name="Mavromatis K."/>
            <person name="Pagani I."/>
            <person name="Ivanova N."/>
            <person name="Ovchinnikova G."/>
            <person name="Zeytun A."/>
            <person name="Detter J.C."/>
            <person name="Han C."/>
            <person name="Land M."/>
            <person name="Hauser L."/>
            <person name="Markowitz V."/>
            <person name="Cheng J.-F."/>
            <person name="Hugenholtz P."/>
            <person name="Woyke T."/>
            <person name="Wu D."/>
            <person name="Pukall R."/>
            <person name="Gehrich-Schroeter G."/>
            <person name="Brambilla E."/>
            <person name="Klenk H.-P."/>
            <person name="Eisen J.A."/>
        </authorList>
    </citation>
    <scope>NUCLEOTIDE SEQUENCE [LARGE SCALE GENOMIC DNA]</scope>
    <source>
        <strain evidence="2">DSM 21211 / LMG 22137 / NRRL B-23946 / LB-34</strain>
    </source>
</reference>
<evidence type="ECO:0000313" key="1">
    <source>
        <dbReference type="EMBL" id="ADV67250.1"/>
    </source>
</evidence>
<dbReference type="KEGG" id="dmr:Deima_1601"/>
<dbReference type="AlphaFoldDB" id="E8U861"/>
<sequence>MNAPQVARALGWFSLGLGLAELIAPGKLDRALGLGGHTGLVRSYGVREIAAGAGLLLQPNPTPWLWSRVAGDVLDLASLGRADPHHPHQRYRLSRAIAAVTAITVVDVLTARALTPKPA</sequence>
<keyword evidence="2" id="KW-1185">Reference proteome</keyword>
<name>E8U861_DEIML</name>
<evidence type="ECO:0000313" key="2">
    <source>
        <dbReference type="Proteomes" id="UP000008635"/>
    </source>
</evidence>
<dbReference type="EMBL" id="CP002454">
    <property type="protein sequence ID" value="ADV67250.1"/>
    <property type="molecule type" value="Genomic_DNA"/>
</dbReference>
<proteinExistence type="predicted"/>
<dbReference type="Proteomes" id="UP000008635">
    <property type="component" value="Chromosome"/>
</dbReference>
<dbReference type="OrthoDB" id="6166765at2"/>
<accession>E8U861</accession>